<dbReference type="EMBL" id="CP061169">
    <property type="protein sequence ID" value="QPZ37013.1"/>
    <property type="molecule type" value="Genomic_DNA"/>
</dbReference>
<keyword evidence="2" id="KW-1185">Reference proteome</keyword>
<evidence type="ECO:0000313" key="1">
    <source>
        <dbReference type="EMBL" id="QPZ37013.1"/>
    </source>
</evidence>
<reference evidence="1 2" key="1">
    <citation type="submission" date="2020-12" db="EMBL/GenBank/DDBJ databases">
        <title>Microbacterium sp. HY060.</title>
        <authorList>
            <person name="Zhou J."/>
        </authorList>
    </citation>
    <scope>NUCLEOTIDE SEQUENCE [LARGE SCALE GENOMIC DNA]</scope>
    <source>
        <strain evidence="1 2">HY60</strain>
    </source>
</reference>
<protein>
    <submittedName>
        <fullName evidence="1">AlkZ family DNA glycosylase</fullName>
    </submittedName>
</protein>
<dbReference type="Pfam" id="PF06224">
    <property type="entry name" value="AlkZ-like"/>
    <property type="match status" value="1"/>
</dbReference>
<dbReference type="InterPro" id="IPR009351">
    <property type="entry name" value="AlkZ-like"/>
</dbReference>
<dbReference type="PANTHER" id="PTHR38479:SF2">
    <property type="entry name" value="WINGED HELIX DNA-BINDING DOMAIN-CONTAINING PROTEIN"/>
    <property type="match status" value="1"/>
</dbReference>
<dbReference type="Proteomes" id="UP000662814">
    <property type="component" value="Chromosome"/>
</dbReference>
<gene>
    <name evidence="1" type="ORF">HCR76_08950</name>
</gene>
<proteinExistence type="predicted"/>
<dbReference type="PANTHER" id="PTHR38479">
    <property type="entry name" value="LMO0824 PROTEIN"/>
    <property type="match status" value="1"/>
</dbReference>
<accession>A0ABX6YE39</accession>
<organism evidence="1 2">
    <name type="scientific">Paramicrobacterium chengjingii</name>
    <dbReference type="NCBI Taxonomy" id="2769067"/>
    <lineage>
        <taxon>Bacteria</taxon>
        <taxon>Bacillati</taxon>
        <taxon>Actinomycetota</taxon>
        <taxon>Actinomycetes</taxon>
        <taxon>Micrococcales</taxon>
        <taxon>Microbacteriaceae</taxon>
        <taxon>Paramicrobacterium</taxon>
    </lineage>
</organism>
<sequence length="377" mass="41133">MTVQLTAAQVRRARWQSLGLGGEGILTVQGVVERLGALQGQDLPGVLISLALRASRTTVHDTHRHFDEGALVRGWPMRGTLHVLKAEDLLPMTQITQKRVLSGMAGQARTLGITDSAIGRVIDVVADALRESGPLSRAELREIVARSYGGNPAREIISHLIYQLCTRGLICHGPFRGDQQLIVHTESWLGAHVAATPELDLDHFLVRMLKRYVAGHGPVSESDAVRWFGLPLSIIREARLTLADQLVTVLTPGGAQWMTASRETERILSATSQRPRVRMLPGFDEFMTGYADRGFAVPAHAIDEIVPGKNGMFRPTVCSGASVVGTWSKATPHYTVHVQPFARLSAHTERGIHTAARELARVTGKQVSVHLPISLKL</sequence>
<dbReference type="RefSeq" id="WP_166990136.1">
    <property type="nucleotide sequence ID" value="NZ_CP061169.1"/>
</dbReference>
<name>A0ABX6YE39_9MICO</name>
<evidence type="ECO:0000313" key="2">
    <source>
        <dbReference type="Proteomes" id="UP000662814"/>
    </source>
</evidence>